<evidence type="ECO:0000313" key="3">
    <source>
        <dbReference type="Proteomes" id="UP000249898"/>
    </source>
</evidence>
<dbReference type="EMBL" id="CP016181">
    <property type="protein sequence ID" value="AWY01373.1"/>
    <property type="molecule type" value="Genomic_DNA"/>
</dbReference>
<reference evidence="2 3" key="1">
    <citation type="submission" date="2016-06" db="EMBL/GenBank/DDBJ databases">
        <title>The sequenced genome of the ice-adhering bacterium Marinomonas primoryensis, from Antarctica.</title>
        <authorList>
            <person name="Graham L."/>
            <person name="Vance T.D.R."/>
            <person name="Davies P.L."/>
        </authorList>
    </citation>
    <scope>NUCLEOTIDE SEQUENCE [LARGE SCALE GENOMIC DNA]</scope>
    <source>
        <strain evidence="2 3">AceL</strain>
    </source>
</reference>
<accession>A0A2Z4PUZ8</accession>
<gene>
    <name evidence="2" type="ORF">A8139_16480</name>
</gene>
<protein>
    <submittedName>
        <fullName evidence="2">Uncharacterized protein</fullName>
    </submittedName>
</protein>
<feature type="transmembrane region" description="Helical" evidence="1">
    <location>
        <begin position="41"/>
        <end position="61"/>
    </location>
</feature>
<keyword evidence="1" id="KW-1133">Transmembrane helix</keyword>
<sequence>MLAIWKGKGWVVPAIFLAAFADVQLFVDYFMGEGFYSDNRWVKVMALVAVAILVGVIGCLFNNRDGVIHVDSETGKKTKSPAHTLLFLPIEVWAVIVPFIFLSVDYFNAEQESKSLTYLEKPRVNDIYGVDFSKIFKNEDPTYKYGTMVVVSVNLNVIEVQSSTHAYDGKSGVRKDIFNGKAKEAFYYADEVTPFNVRETIKFYDDGAIFSVNRK</sequence>
<feature type="transmembrane region" description="Helical" evidence="1">
    <location>
        <begin position="82"/>
        <end position="104"/>
    </location>
</feature>
<dbReference type="Proteomes" id="UP000249898">
    <property type="component" value="Chromosome"/>
</dbReference>
<keyword evidence="1" id="KW-0812">Transmembrane</keyword>
<name>A0A2Z4PUZ8_9GAMM</name>
<organism evidence="2 3">
    <name type="scientific">Marinomonas primoryensis</name>
    <dbReference type="NCBI Taxonomy" id="178399"/>
    <lineage>
        <taxon>Bacteria</taxon>
        <taxon>Pseudomonadati</taxon>
        <taxon>Pseudomonadota</taxon>
        <taxon>Gammaproteobacteria</taxon>
        <taxon>Oceanospirillales</taxon>
        <taxon>Oceanospirillaceae</taxon>
        <taxon>Marinomonas</taxon>
    </lineage>
</organism>
<keyword evidence="1" id="KW-0472">Membrane</keyword>
<proteinExistence type="predicted"/>
<evidence type="ECO:0000256" key="1">
    <source>
        <dbReference type="SAM" id="Phobius"/>
    </source>
</evidence>
<dbReference type="AlphaFoldDB" id="A0A2Z4PUZ8"/>
<evidence type="ECO:0000313" key="2">
    <source>
        <dbReference type="EMBL" id="AWY01373.1"/>
    </source>
</evidence>
<dbReference type="OrthoDB" id="6101333at2"/>
<dbReference type="RefSeq" id="WP_112139837.1">
    <property type="nucleotide sequence ID" value="NZ_CP016181.1"/>
</dbReference>